<accession>A0ABU3FYD8</accession>
<reference evidence="10 11" key="1">
    <citation type="submission" date="2023-07" db="EMBL/GenBank/DDBJ databases">
        <title>Novel Shewanella species isolated from Baltic Sea sediments.</title>
        <authorList>
            <person name="Martin-Rodriguez A.J."/>
        </authorList>
    </citation>
    <scope>NUCLEOTIDE SEQUENCE [LARGE SCALE GENOMIC DNA]</scope>
    <source>
        <strain evidence="10 11">SP2S1-2</strain>
    </source>
</reference>
<keyword evidence="7 8" id="KW-0472">Membrane</keyword>
<evidence type="ECO:0000313" key="11">
    <source>
        <dbReference type="Proteomes" id="UP001249505"/>
    </source>
</evidence>
<keyword evidence="3 8" id="KW-0812">Transmembrane</keyword>
<organism evidence="10 11">
    <name type="scientific">Shewanella scandinavica</name>
    <dbReference type="NCBI Taxonomy" id="3063538"/>
    <lineage>
        <taxon>Bacteria</taxon>
        <taxon>Pseudomonadati</taxon>
        <taxon>Pseudomonadota</taxon>
        <taxon>Gammaproteobacteria</taxon>
        <taxon>Alteromonadales</taxon>
        <taxon>Shewanellaceae</taxon>
        <taxon>Shewanella</taxon>
    </lineage>
</organism>
<evidence type="ECO:0000256" key="5">
    <source>
        <dbReference type="ARBA" id="ARBA00022989"/>
    </source>
</evidence>
<evidence type="ECO:0000313" key="10">
    <source>
        <dbReference type="EMBL" id="MDT3280371.1"/>
    </source>
</evidence>
<evidence type="ECO:0000256" key="1">
    <source>
        <dbReference type="ARBA" id="ARBA00004236"/>
    </source>
</evidence>
<dbReference type="EMBL" id="JAUOES010000008">
    <property type="protein sequence ID" value="MDT3280371.1"/>
    <property type="molecule type" value="Genomic_DNA"/>
</dbReference>
<proteinExistence type="predicted"/>
<evidence type="ECO:0000256" key="4">
    <source>
        <dbReference type="ARBA" id="ARBA00022741"/>
    </source>
</evidence>
<keyword evidence="6" id="KW-0051">Antiviral defense</keyword>
<dbReference type="RefSeq" id="WP_311899072.1">
    <property type="nucleotide sequence ID" value="NZ_JAUOES010000008.1"/>
</dbReference>
<feature type="transmembrane region" description="Helical" evidence="8">
    <location>
        <begin position="165"/>
        <end position="184"/>
    </location>
</feature>
<evidence type="ECO:0000256" key="3">
    <source>
        <dbReference type="ARBA" id="ARBA00022692"/>
    </source>
</evidence>
<evidence type="ECO:0000256" key="8">
    <source>
        <dbReference type="SAM" id="Phobius"/>
    </source>
</evidence>
<name>A0ABU3FYD8_9GAMM</name>
<gene>
    <name evidence="10" type="ORF">Q4Q50_08720</name>
</gene>
<dbReference type="Proteomes" id="UP001249505">
    <property type="component" value="Unassembled WGS sequence"/>
</dbReference>
<feature type="transmembrane region" description="Helical" evidence="8">
    <location>
        <begin position="70"/>
        <end position="93"/>
    </location>
</feature>
<evidence type="ECO:0000256" key="6">
    <source>
        <dbReference type="ARBA" id="ARBA00023118"/>
    </source>
</evidence>
<sequence>MDKQSNELPNEQSVKTEELKKVTFMLDVIKRYDHYIGTINVKAGLLFSFIVVVIWNVTKYTAEITASGCLTKFLFVLAFVVILSGILSTYYLLSSIFPNLSSSSYKRSLIFYGDVSKKYADKKEYIKEVNAASVDDVLDDLAGQAYDISNILLEKFSRQKQAVNWLKFVMLPSFFTYVFTMLWIGSV</sequence>
<evidence type="ECO:0000256" key="7">
    <source>
        <dbReference type="ARBA" id="ARBA00023136"/>
    </source>
</evidence>
<feature type="domain" description="Pycsar effector protein" evidence="9">
    <location>
        <begin position="25"/>
        <end position="179"/>
    </location>
</feature>
<evidence type="ECO:0000259" key="9">
    <source>
        <dbReference type="Pfam" id="PF18967"/>
    </source>
</evidence>
<keyword evidence="2" id="KW-1003">Cell membrane</keyword>
<keyword evidence="5 8" id="KW-1133">Transmembrane helix</keyword>
<feature type="transmembrane region" description="Helical" evidence="8">
    <location>
        <begin position="39"/>
        <end position="58"/>
    </location>
</feature>
<dbReference type="InterPro" id="IPR043760">
    <property type="entry name" value="PycTM_dom"/>
</dbReference>
<keyword evidence="11" id="KW-1185">Reference proteome</keyword>
<evidence type="ECO:0000256" key="2">
    <source>
        <dbReference type="ARBA" id="ARBA00022475"/>
    </source>
</evidence>
<comment type="caution">
    <text evidence="10">The sequence shown here is derived from an EMBL/GenBank/DDBJ whole genome shotgun (WGS) entry which is preliminary data.</text>
</comment>
<comment type="subcellular location">
    <subcellularLocation>
        <location evidence="1">Cell membrane</location>
    </subcellularLocation>
</comment>
<protein>
    <submittedName>
        <fullName evidence="10">DUF5706 domain-containing protein</fullName>
    </submittedName>
</protein>
<dbReference type="Pfam" id="PF18967">
    <property type="entry name" value="PycTM"/>
    <property type="match status" value="1"/>
</dbReference>
<keyword evidence="4" id="KW-0547">Nucleotide-binding</keyword>